<dbReference type="EMBL" id="DTMF01000012">
    <property type="protein sequence ID" value="HGF32833.1"/>
    <property type="molecule type" value="Genomic_DNA"/>
</dbReference>
<evidence type="ECO:0000313" key="1">
    <source>
        <dbReference type="EMBL" id="HGF32833.1"/>
    </source>
</evidence>
<sequence>MSQAMIISLGGTPEPLVRAMAEHRPQFVTFLASQDSVVLLGKVMELLDQEGLPRPAHRVVLVEDVNDLVHCYAKALEGARYLEEREIRAEEVVVDYTGGTKTMTAAVVLATVGRGYRFSYVGGARRTKGGLGIVESGYEEVYQGVSPWQIFAVAEWQHLILHVRQYQYEAALTLVRETRRRQPAAEQVLWNGLENALEALLYWDRFHHREALPRFKEGLRALTQWLELRPRDQTAQALTGFVAQGERCLEFLVGLAADTRNFTREGPRLVQDLLANADRRASQGRYDDAMARLYRALEMLGQLAFREKLGASTSNVPEVKIPAGLREEYARRYRDPQDGKIKVPLEATFQVLKELDDPGARQFFERYEDFRRIMLARNQSILAHGIQPIDGPLYQTLRNLLIETFALQADLIFPQLRSPF</sequence>
<gene>
    <name evidence="1" type="ORF">ENW96_00385</name>
</gene>
<dbReference type="InterPro" id="IPR014082">
    <property type="entry name" value="CRISPR-assoc_prot_Cas02710"/>
</dbReference>
<dbReference type="AlphaFoldDB" id="A0A7C3Z8J4"/>
<dbReference type="NCBIfam" id="TIGR02710">
    <property type="entry name" value="TIGR02710 family CRISPR-associated CARF protein"/>
    <property type="match status" value="1"/>
</dbReference>
<accession>A0A7C3Z8J4</accession>
<protein>
    <submittedName>
        <fullName evidence="1">TIGR02710 family CRISPR-associated protein</fullName>
    </submittedName>
</protein>
<reference evidence="1" key="1">
    <citation type="journal article" date="2020" name="mSystems">
        <title>Genome- and Community-Level Interaction Insights into Carbon Utilization and Element Cycling Functions of Hydrothermarchaeota in Hydrothermal Sediment.</title>
        <authorList>
            <person name="Zhou Z."/>
            <person name="Liu Y."/>
            <person name="Xu W."/>
            <person name="Pan J."/>
            <person name="Luo Z.H."/>
            <person name="Li M."/>
        </authorList>
    </citation>
    <scope>NUCLEOTIDE SEQUENCE [LARGE SCALE GENOMIC DNA]</scope>
    <source>
        <strain evidence="1">SpSt-897</strain>
    </source>
</reference>
<dbReference type="Pfam" id="PF09670">
    <property type="entry name" value="Cas_Cas02710"/>
    <property type="match status" value="1"/>
</dbReference>
<proteinExistence type="predicted"/>
<comment type="caution">
    <text evidence="1">The sequence shown here is derived from an EMBL/GenBank/DDBJ whole genome shotgun (WGS) entry which is preliminary data.</text>
</comment>
<name>A0A7C3Z8J4_9BACT</name>
<organism evidence="1">
    <name type="scientific">Desulfobacca acetoxidans</name>
    <dbReference type="NCBI Taxonomy" id="60893"/>
    <lineage>
        <taxon>Bacteria</taxon>
        <taxon>Pseudomonadati</taxon>
        <taxon>Thermodesulfobacteriota</taxon>
        <taxon>Desulfobaccia</taxon>
        <taxon>Desulfobaccales</taxon>
        <taxon>Desulfobaccaceae</taxon>
        <taxon>Desulfobacca</taxon>
    </lineage>
</organism>